<dbReference type="InterPro" id="IPR004358">
    <property type="entry name" value="Sig_transdc_His_kin-like_C"/>
</dbReference>
<evidence type="ECO:0000313" key="8">
    <source>
        <dbReference type="Proteomes" id="UP000220629"/>
    </source>
</evidence>
<dbReference type="EC" id="2.7.13.3" evidence="2"/>
<dbReference type="SUPFAM" id="SSF55874">
    <property type="entry name" value="ATPase domain of HSP90 chaperone/DNA topoisomerase II/histidine kinase"/>
    <property type="match status" value="1"/>
</dbReference>
<name>A0A2A7SC83_BURGA</name>
<feature type="domain" description="Histidine kinase" evidence="6">
    <location>
        <begin position="427"/>
        <end position="647"/>
    </location>
</feature>
<dbReference type="SMART" id="SM00387">
    <property type="entry name" value="HATPase_c"/>
    <property type="match status" value="1"/>
</dbReference>
<dbReference type="RefSeq" id="WP_098151348.1">
    <property type="nucleotide sequence ID" value="NZ_CP065596.1"/>
</dbReference>
<keyword evidence="5" id="KW-1133">Transmembrane helix</keyword>
<feature type="transmembrane region" description="Helical" evidence="5">
    <location>
        <begin position="338"/>
        <end position="358"/>
    </location>
</feature>
<dbReference type="GO" id="GO:0000155">
    <property type="term" value="F:phosphorelay sensor kinase activity"/>
    <property type="evidence" value="ECO:0007669"/>
    <property type="project" value="InterPro"/>
</dbReference>
<keyword evidence="5" id="KW-0472">Membrane</keyword>
<reference evidence="8" key="1">
    <citation type="submission" date="2017-09" db="EMBL/GenBank/DDBJ databases">
        <title>FDA dAtabase for Regulatory Grade micrObial Sequences (FDA-ARGOS): Supporting development and validation of Infectious Disease Dx tests.</title>
        <authorList>
            <person name="Minogue T."/>
            <person name="Wolcott M."/>
            <person name="Wasieloski L."/>
            <person name="Aguilar W."/>
            <person name="Moore D."/>
            <person name="Tallon L."/>
            <person name="Sadzewicz L."/>
            <person name="Ott S."/>
            <person name="Zhao X."/>
            <person name="Nagaraj S."/>
            <person name="Vavikolanu K."/>
            <person name="Aluvathingal J."/>
            <person name="Nadendla S."/>
            <person name="Sichtig H."/>
        </authorList>
    </citation>
    <scope>NUCLEOTIDE SEQUENCE [LARGE SCALE GENOMIC DNA]</scope>
    <source>
        <strain evidence="8">FDAARGOS_390</strain>
    </source>
</reference>
<sequence>MRRFFSLNPLPRPGLRQLTIQQRMRIGLTLVVAMLALLCGTILANSYARYRQGNADLRAFELVRVAMVAANRVSAERGPTNDQLAHLRGDDAVERRNLAEARERSDAALAAFRDGLAHAANLGPTDPEGLRGALDLIIARLAAARREVDALAAQPSAARTERQIVQVQVRLFGIVDALAPLIDDLSTHATLGNPDVAGALLLARLLGDLREYSGRLGSLFIAPMFLRQPLDRERLSQIMLMRGRIEQLRSLIAGAVVPQLANPAIAVDFMRLNSALDNGIVPLVDQTFTEGRDGRYSTSAADFSRRIVPMFQPSEQLRDRVIESAQARATAYRNLARLRVAISIVATLLSLAILYALVRSTRRALLIPLDHLRRRIIALSEGDVSPITVPAGASLEIRHVSEALDTLRRAYVRRNVLERQRDDMLTLFSHDMRAPLTSVIVLVNQPDEAPGACPPDCVPRERLARIDKLARHTLAMADGFAQMSRAEAGEYEPVPVNLADLMNEARDAVWPLAREKAIVIDDVARREDALVRGDPALLSRALINLLANAVKYSEAHTRVECSVELSEDRATVRCVIRDHGYGIDIADQARLFERYRRFRLDGQPETKGVGLGMAFVKAVMERHAGEIRVRSAAWQGTTVTLALPAAEAG</sequence>
<dbReference type="InterPro" id="IPR036097">
    <property type="entry name" value="HisK_dim/P_sf"/>
</dbReference>
<evidence type="ECO:0000259" key="6">
    <source>
        <dbReference type="PROSITE" id="PS50109"/>
    </source>
</evidence>
<dbReference type="PROSITE" id="PS50109">
    <property type="entry name" value="HIS_KIN"/>
    <property type="match status" value="1"/>
</dbReference>
<dbReference type="GO" id="GO:0009927">
    <property type="term" value="F:histidine phosphotransfer kinase activity"/>
    <property type="evidence" value="ECO:0007669"/>
    <property type="project" value="TreeGrafter"/>
</dbReference>
<protein>
    <recommendedName>
        <fullName evidence="2">histidine kinase</fullName>
        <ecNumber evidence="2">2.7.13.3</ecNumber>
    </recommendedName>
</protein>
<evidence type="ECO:0000256" key="4">
    <source>
        <dbReference type="ARBA" id="ARBA00022777"/>
    </source>
</evidence>
<evidence type="ECO:0000256" key="3">
    <source>
        <dbReference type="ARBA" id="ARBA00022679"/>
    </source>
</evidence>
<comment type="catalytic activity">
    <reaction evidence="1">
        <text>ATP + protein L-histidine = ADP + protein N-phospho-L-histidine.</text>
        <dbReference type="EC" id="2.7.13.3"/>
    </reaction>
</comment>
<comment type="caution">
    <text evidence="7">The sequence shown here is derived from an EMBL/GenBank/DDBJ whole genome shotgun (WGS) entry which is preliminary data.</text>
</comment>
<dbReference type="AlphaFoldDB" id="A0A2A7SC83"/>
<dbReference type="Gene3D" id="3.30.565.10">
    <property type="entry name" value="Histidine kinase-like ATPase, C-terminal domain"/>
    <property type="match status" value="1"/>
</dbReference>
<dbReference type="InterPro" id="IPR003594">
    <property type="entry name" value="HATPase_dom"/>
</dbReference>
<dbReference type="PRINTS" id="PR00344">
    <property type="entry name" value="BCTRLSENSOR"/>
</dbReference>
<dbReference type="InterPro" id="IPR005467">
    <property type="entry name" value="His_kinase_dom"/>
</dbReference>
<dbReference type="Proteomes" id="UP000220629">
    <property type="component" value="Unassembled WGS sequence"/>
</dbReference>
<evidence type="ECO:0000256" key="5">
    <source>
        <dbReference type="SAM" id="Phobius"/>
    </source>
</evidence>
<dbReference type="InterPro" id="IPR036890">
    <property type="entry name" value="HATPase_C_sf"/>
</dbReference>
<dbReference type="EMBL" id="PDDY01000001">
    <property type="protein sequence ID" value="PEH40895.1"/>
    <property type="molecule type" value="Genomic_DNA"/>
</dbReference>
<evidence type="ECO:0000256" key="1">
    <source>
        <dbReference type="ARBA" id="ARBA00000085"/>
    </source>
</evidence>
<keyword evidence="3" id="KW-0808">Transferase</keyword>
<keyword evidence="5" id="KW-0812">Transmembrane</keyword>
<dbReference type="SUPFAM" id="SSF47384">
    <property type="entry name" value="Homodimeric domain of signal transducing histidine kinase"/>
    <property type="match status" value="1"/>
</dbReference>
<dbReference type="PANTHER" id="PTHR43047:SF72">
    <property type="entry name" value="OSMOSENSING HISTIDINE PROTEIN KINASE SLN1"/>
    <property type="match status" value="1"/>
</dbReference>
<dbReference type="PANTHER" id="PTHR43047">
    <property type="entry name" value="TWO-COMPONENT HISTIDINE PROTEIN KINASE"/>
    <property type="match status" value="1"/>
</dbReference>
<dbReference type="Pfam" id="PF02518">
    <property type="entry name" value="HATPase_c"/>
    <property type="match status" value="1"/>
</dbReference>
<proteinExistence type="predicted"/>
<keyword evidence="4" id="KW-0418">Kinase</keyword>
<accession>A0A2A7SC83</accession>
<gene>
    <name evidence="7" type="ORF">CRM94_01235</name>
</gene>
<evidence type="ECO:0000313" key="7">
    <source>
        <dbReference type="EMBL" id="PEH40895.1"/>
    </source>
</evidence>
<dbReference type="GO" id="GO:0005886">
    <property type="term" value="C:plasma membrane"/>
    <property type="evidence" value="ECO:0007669"/>
    <property type="project" value="TreeGrafter"/>
</dbReference>
<organism evidence="7 8">
    <name type="scientific">Burkholderia gladioli</name>
    <name type="common">Pseudomonas marginata</name>
    <name type="synonym">Phytomonas marginata</name>
    <dbReference type="NCBI Taxonomy" id="28095"/>
    <lineage>
        <taxon>Bacteria</taxon>
        <taxon>Pseudomonadati</taxon>
        <taxon>Pseudomonadota</taxon>
        <taxon>Betaproteobacteria</taxon>
        <taxon>Burkholderiales</taxon>
        <taxon>Burkholderiaceae</taxon>
        <taxon>Burkholderia</taxon>
    </lineage>
</organism>
<evidence type="ECO:0000256" key="2">
    <source>
        <dbReference type="ARBA" id="ARBA00012438"/>
    </source>
</evidence>
<dbReference type="Gene3D" id="1.10.287.130">
    <property type="match status" value="1"/>
</dbReference>